<evidence type="ECO:0000256" key="1">
    <source>
        <dbReference type="SAM" id="Phobius"/>
    </source>
</evidence>
<comment type="caution">
    <text evidence="2">The sequence shown here is derived from an EMBL/GenBank/DDBJ whole genome shotgun (WGS) entry which is preliminary data.</text>
</comment>
<keyword evidence="1" id="KW-0472">Membrane</keyword>
<dbReference type="AlphaFoldDB" id="A0AAD8LE42"/>
<evidence type="ECO:0000313" key="3">
    <source>
        <dbReference type="Proteomes" id="UP001229421"/>
    </source>
</evidence>
<feature type="transmembrane region" description="Helical" evidence="1">
    <location>
        <begin position="6"/>
        <end position="22"/>
    </location>
</feature>
<feature type="transmembrane region" description="Helical" evidence="1">
    <location>
        <begin position="132"/>
        <end position="152"/>
    </location>
</feature>
<dbReference type="Proteomes" id="UP001229421">
    <property type="component" value="Unassembled WGS sequence"/>
</dbReference>
<accession>A0AAD8LE42</accession>
<organism evidence="2 3">
    <name type="scientific">Tagetes erecta</name>
    <name type="common">African marigold</name>
    <dbReference type="NCBI Taxonomy" id="13708"/>
    <lineage>
        <taxon>Eukaryota</taxon>
        <taxon>Viridiplantae</taxon>
        <taxon>Streptophyta</taxon>
        <taxon>Embryophyta</taxon>
        <taxon>Tracheophyta</taxon>
        <taxon>Spermatophyta</taxon>
        <taxon>Magnoliopsida</taxon>
        <taxon>eudicotyledons</taxon>
        <taxon>Gunneridae</taxon>
        <taxon>Pentapetalae</taxon>
        <taxon>asterids</taxon>
        <taxon>campanulids</taxon>
        <taxon>Asterales</taxon>
        <taxon>Asteraceae</taxon>
        <taxon>Asteroideae</taxon>
        <taxon>Heliantheae alliance</taxon>
        <taxon>Tageteae</taxon>
        <taxon>Tagetes</taxon>
    </lineage>
</organism>
<keyword evidence="1" id="KW-0812">Transmembrane</keyword>
<sequence length="154" mass="16660">MIMWSLNQFIIVLFACSYWWLLSNSDLTSEKHQDGYDDGVSILSPPPPPVACSNCNGCPNPCTPQPLQPPPPPPRKGSVIYAAPPPPSGGANCPPVAPVTCCQYTPPNPYGPTNPMPNNGYPYDFGNYTQSFSFSTTPCLVMMLVVPFVYVFGV</sequence>
<evidence type="ECO:0000313" key="2">
    <source>
        <dbReference type="EMBL" id="KAK1439762.1"/>
    </source>
</evidence>
<reference evidence="2" key="1">
    <citation type="journal article" date="2023" name="bioRxiv">
        <title>Improved chromosome-level genome assembly for marigold (Tagetes erecta).</title>
        <authorList>
            <person name="Jiang F."/>
            <person name="Yuan L."/>
            <person name="Wang S."/>
            <person name="Wang H."/>
            <person name="Xu D."/>
            <person name="Wang A."/>
            <person name="Fan W."/>
        </authorList>
    </citation>
    <scope>NUCLEOTIDE SEQUENCE</scope>
    <source>
        <strain evidence="2">WSJ</strain>
        <tissue evidence="2">Leaf</tissue>
    </source>
</reference>
<keyword evidence="1" id="KW-1133">Transmembrane helix</keyword>
<dbReference type="EMBL" id="JAUHHV010000001">
    <property type="protein sequence ID" value="KAK1439762.1"/>
    <property type="molecule type" value="Genomic_DNA"/>
</dbReference>
<proteinExistence type="predicted"/>
<name>A0AAD8LE42_TARER</name>
<keyword evidence="3" id="KW-1185">Reference proteome</keyword>
<gene>
    <name evidence="2" type="ORF">QVD17_05582</name>
</gene>
<protein>
    <submittedName>
        <fullName evidence="2">Uncharacterized protein</fullName>
    </submittedName>
</protein>